<protein>
    <submittedName>
        <fullName evidence="5">TetR family transcriptional regulator</fullName>
    </submittedName>
</protein>
<gene>
    <name evidence="5" type="ORF">DFR69_112203</name>
</gene>
<feature type="domain" description="HTH tetR-type" evidence="4">
    <location>
        <begin position="30"/>
        <end position="90"/>
    </location>
</feature>
<dbReference type="InterPro" id="IPR050109">
    <property type="entry name" value="HTH-type_TetR-like_transc_reg"/>
</dbReference>
<accession>A0A317N726</accession>
<evidence type="ECO:0000259" key="4">
    <source>
        <dbReference type="PROSITE" id="PS50977"/>
    </source>
</evidence>
<evidence type="ECO:0000256" key="2">
    <source>
        <dbReference type="PROSITE-ProRule" id="PRU00335"/>
    </source>
</evidence>
<feature type="region of interest" description="Disordered" evidence="3">
    <location>
        <begin position="1"/>
        <end position="30"/>
    </location>
</feature>
<dbReference type="SUPFAM" id="SSF46689">
    <property type="entry name" value="Homeodomain-like"/>
    <property type="match status" value="1"/>
</dbReference>
<evidence type="ECO:0000313" key="6">
    <source>
        <dbReference type="Proteomes" id="UP000246410"/>
    </source>
</evidence>
<evidence type="ECO:0000256" key="3">
    <source>
        <dbReference type="SAM" id="MobiDB-lite"/>
    </source>
</evidence>
<dbReference type="InterPro" id="IPR001647">
    <property type="entry name" value="HTH_TetR"/>
</dbReference>
<dbReference type="Pfam" id="PF00440">
    <property type="entry name" value="TetR_N"/>
    <property type="match status" value="1"/>
</dbReference>
<dbReference type="SUPFAM" id="SSF48498">
    <property type="entry name" value="Tetracyclin repressor-like, C-terminal domain"/>
    <property type="match status" value="1"/>
</dbReference>
<dbReference type="AlphaFoldDB" id="A0A317N726"/>
<evidence type="ECO:0000313" key="5">
    <source>
        <dbReference type="EMBL" id="PWV70783.1"/>
    </source>
</evidence>
<comment type="caution">
    <text evidence="5">The sequence shown here is derived from an EMBL/GenBank/DDBJ whole genome shotgun (WGS) entry which is preliminary data.</text>
</comment>
<dbReference type="PANTHER" id="PTHR30055:SF226">
    <property type="entry name" value="HTH-TYPE TRANSCRIPTIONAL REGULATOR PKSA"/>
    <property type="match status" value="1"/>
</dbReference>
<dbReference type="EMBL" id="QGTL01000012">
    <property type="protein sequence ID" value="PWV70783.1"/>
    <property type="molecule type" value="Genomic_DNA"/>
</dbReference>
<dbReference type="Proteomes" id="UP000246410">
    <property type="component" value="Unassembled WGS sequence"/>
</dbReference>
<keyword evidence="1 2" id="KW-0238">DNA-binding</keyword>
<dbReference type="PROSITE" id="PS50977">
    <property type="entry name" value="HTH_TETR_2"/>
    <property type="match status" value="1"/>
</dbReference>
<dbReference type="GO" id="GO:0000976">
    <property type="term" value="F:transcription cis-regulatory region binding"/>
    <property type="evidence" value="ECO:0007669"/>
    <property type="project" value="TreeGrafter"/>
</dbReference>
<dbReference type="RefSeq" id="WP_244198483.1">
    <property type="nucleotide sequence ID" value="NZ_QGTL01000012.1"/>
</dbReference>
<dbReference type="InterPro" id="IPR036271">
    <property type="entry name" value="Tet_transcr_reg_TetR-rel_C_sf"/>
</dbReference>
<proteinExistence type="predicted"/>
<sequence length="225" mass="24362">MSVQRKSAGVWQVSGAGRPRGRNTPRLPPAQRREQLLDAALRVVARDGLARLTMQAVAQEAGVAKPVLYALYPAAPELVAALLRREHAAGMAQVFAAMPTDLRDSDPDAEFVAALMAFLDAVAADPARWRLILLPSDGAPVGYRELLGTARDEMVSRGTDLLDQGLRLRGGAAEVDVELIGHALFGFAETLGRMVLSDPHRFPPDRLRPVVRSLLRTVPRPPRDG</sequence>
<dbReference type="PANTHER" id="PTHR30055">
    <property type="entry name" value="HTH-TYPE TRANSCRIPTIONAL REGULATOR RUTR"/>
    <property type="match status" value="1"/>
</dbReference>
<keyword evidence="6" id="KW-1185">Reference proteome</keyword>
<dbReference type="InterPro" id="IPR009057">
    <property type="entry name" value="Homeodomain-like_sf"/>
</dbReference>
<organism evidence="5 6">
    <name type="scientific">Nocardia neocaledoniensis</name>
    <dbReference type="NCBI Taxonomy" id="236511"/>
    <lineage>
        <taxon>Bacteria</taxon>
        <taxon>Bacillati</taxon>
        <taxon>Actinomycetota</taxon>
        <taxon>Actinomycetes</taxon>
        <taxon>Mycobacteriales</taxon>
        <taxon>Nocardiaceae</taxon>
        <taxon>Nocardia</taxon>
    </lineage>
</organism>
<dbReference type="Gene3D" id="1.10.357.10">
    <property type="entry name" value="Tetracycline Repressor, domain 2"/>
    <property type="match status" value="1"/>
</dbReference>
<feature type="DNA-binding region" description="H-T-H motif" evidence="2">
    <location>
        <begin position="53"/>
        <end position="72"/>
    </location>
</feature>
<reference evidence="5 6" key="1">
    <citation type="submission" date="2018-05" db="EMBL/GenBank/DDBJ databases">
        <title>Genomic Encyclopedia of Type Strains, Phase IV (KMG-IV): sequencing the most valuable type-strain genomes for metagenomic binning, comparative biology and taxonomic classification.</title>
        <authorList>
            <person name="Goeker M."/>
        </authorList>
    </citation>
    <scope>NUCLEOTIDE SEQUENCE [LARGE SCALE GENOMIC DNA]</scope>
    <source>
        <strain evidence="5 6">DSM 44717</strain>
    </source>
</reference>
<evidence type="ECO:0000256" key="1">
    <source>
        <dbReference type="ARBA" id="ARBA00023125"/>
    </source>
</evidence>
<dbReference type="GO" id="GO:0003700">
    <property type="term" value="F:DNA-binding transcription factor activity"/>
    <property type="evidence" value="ECO:0007669"/>
    <property type="project" value="TreeGrafter"/>
</dbReference>
<name>A0A317N726_9NOCA</name>